<proteinExistence type="predicted"/>
<name>A0AAY4CLF9_9TELE</name>
<dbReference type="PANTHER" id="PTHR16356">
    <property type="entry name" value="TRANSMEMBRANE AND COILED-COIL DOMAIN-CONTAINING PROTEIN 6 TMCO6"/>
    <property type="match status" value="1"/>
</dbReference>
<organism evidence="1 2">
    <name type="scientific">Denticeps clupeoides</name>
    <name type="common">denticle herring</name>
    <dbReference type="NCBI Taxonomy" id="299321"/>
    <lineage>
        <taxon>Eukaryota</taxon>
        <taxon>Metazoa</taxon>
        <taxon>Chordata</taxon>
        <taxon>Craniata</taxon>
        <taxon>Vertebrata</taxon>
        <taxon>Euteleostomi</taxon>
        <taxon>Actinopterygii</taxon>
        <taxon>Neopterygii</taxon>
        <taxon>Teleostei</taxon>
        <taxon>Clupei</taxon>
        <taxon>Clupeiformes</taxon>
        <taxon>Denticipitoidei</taxon>
        <taxon>Denticipitidae</taxon>
        <taxon>Denticeps</taxon>
    </lineage>
</organism>
<reference evidence="1 2" key="1">
    <citation type="submission" date="2020-06" db="EMBL/GenBank/DDBJ databases">
        <authorList>
            <consortium name="Wellcome Sanger Institute Data Sharing"/>
        </authorList>
    </citation>
    <scope>NUCLEOTIDE SEQUENCE [LARGE SCALE GENOMIC DNA]</scope>
</reference>
<dbReference type="GeneTree" id="ENSGT00390000008104"/>
<dbReference type="SMART" id="SM00185">
    <property type="entry name" value="ARM"/>
    <property type="match status" value="6"/>
</dbReference>
<evidence type="ECO:0000313" key="2">
    <source>
        <dbReference type="Proteomes" id="UP000694580"/>
    </source>
</evidence>
<dbReference type="PANTHER" id="PTHR16356:SF1">
    <property type="entry name" value="TRANSMEMBRANE AND COILED-COIL DOMAIN-CONTAINING PROTEIN 6"/>
    <property type="match status" value="1"/>
</dbReference>
<reference evidence="1" key="3">
    <citation type="submission" date="2025-09" db="UniProtKB">
        <authorList>
            <consortium name="Ensembl"/>
        </authorList>
    </citation>
    <scope>IDENTIFICATION</scope>
</reference>
<dbReference type="Ensembl" id="ENSDCDT00010041352.1">
    <property type="protein sequence ID" value="ENSDCDP00010033341.1"/>
    <property type="gene ID" value="ENSDCDG00010021291.1"/>
</dbReference>
<keyword evidence="2" id="KW-1185">Reference proteome</keyword>
<sequence length="504" mass="54852">MWRLRTVGHKARGPGIRSEEFKLKRREREKVLRQARRDRHLVSKRLLLHDYDEEEGDEEHTRASVKPASSEQVVEIMCKLQTGGEDKATALRSLRNVLRSPEVHVAFIRLENSVPVLVGLLSGSDAQCRVEAAKCLHQLSHSPCPNVGLACLPATPYLLTYLSGQRGKFTELCLYTLGNLCAESEPVRERLQAQGIVMALVSCIQNHGGSLAVLEAVAFTLSQLLQAREGASKVAPLVLTLGLIPHLVAGLTPDPEFGIGAAIECAWCLHYLASCEVDKSELISQGVVSRCSSLLITLEETVAQGDLQEGLELLIWPLVRCLGNLLASSACENTEECVRDTRVLSALCGFSHRVLQMHPALTKETLWVVNNLTADSPAWCSALLSFGLLPGLLQLLPLSLGINCMVLRIVGNVAHKGSVFSLMLTQGGLLPPLCATLKMADPEVVTLSLEVLYLLVTSSQQAGEEFVKQNGQSVLEMIQYSSDEALRQRAAAIVDLLPQAAAVR</sequence>
<dbReference type="Proteomes" id="UP000694580">
    <property type="component" value="Chromosome 18"/>
</dbReference>
<evidence type="ECO:0000313" key="1">
    <source>
        <dbReference type="Ensembl" id="ENSDCDP00010033341.1"/>
    </source>
</evidence>
<reference evidence="1" key="2">
    <citation type="submission" date="2025-08" db="UniProtKB">
        <authorList>
            <consortium name="Ensembl"/>
        </authorList>
    </citation>
    <scope>IDENTIFICATION</scope>
</reference>
<dbReference type="AlphaFoldDB" id="A0AAY4CLF9"/>
<accession>A0AAY4CLF9</accession>
<dbReference type="InterPro" id="IPR016024">
    <property type="entry name" value="ARM-type_fold"/>
</dbReference>
<dbReference type="InterPro" id="IPR011989">
    <property type="entry name" value="ARM-like"/>
</dbReference>
<protein>
    <recommendedName>
        <fullName evidence="3">Transmembrane and coiled-coil domain-containing protein 6</fullName>
    </recommendedName>
</protein>
<evidence type="ECO:0008006" key="3">
    <source>
        <dbReference type="Google" id="ProtNLM"/>
    </source>
</evidence>
<dbReference type="InterPro" id="IPR000225">
    <property type="entry name" value="Armadillo"/>
</dbReference>
<dbReference type="Gene3D" id="1.25.10.10">
    <property type="entry name" value="Leucine-rich Repeat Variant"/>
    <property type="match status" value="1"/>
</dbReference>
<gene>
    <name evidence="1" type="primary">TMCO6</name>
</gene>
<dbReference type="SUPFAM" id="SSF48371">
    <property type="entry name" value="ARM repeat"/>
    <property type="match status" value="1"/>
</dbReference>